<dbReference type="EMBL" id="AP028922">
    <property type="protein sequence ID" value="BET02733.1"/>
    <property type="molecule type" value="Genomic_DNA"/>
</dbReference>
<protein>
    <submittedName>
        <fullName evidence="1">Uncharacterized protein</fullName>
    </submittedName>
</protein>
<accession>A0ABN7BEE0</accession>
<sequence length="118" mass="12712">MRIEESLGVAWPPGKNCVRAEGPGKLKARPIRDFSQRPTRFSVLRLVVVGLGKSAEIRDVVATSWDITNGLNQAWRTLPLPAAPVFALGREPELRRAALVGRAADLGAARGPGLPPVR</sequence>
<keyword evidence="2" id="KW-1185">Reference proteome</keyword>
<evidence type="ECO:0000313" key="2">
    <source>
        <dbReference type="Proteomes" id="UP001307889"/>
    </source>
</evidence>
<proteinExistence type="predicted"/>
<dbReference type="Proteomes" id="UP001307889">
    <property type="component" value="Chromosome 14"/>
</dbReference>
<organism evidence="1 2">
    <name type="scientific">Nesidiocoris tenuis</name>
    <dbReference type="NCBI Taxonomy" id="355587"/>
    <lineage>
        <taxon>Eukaryota</taxon>
        <taxon>Metazoa</taxon>
        <taxon>Ecdysozoa</taxon>
        <taxon>Arthropoda</taxon>
        <taxon>Hexapoda</taxon>
        <taxon>Insecta</taxon>
        <taxon>Pterygota</taxon>
        <taxon>Neoptera</taxon>
        <taxon>Paraneoptera</taxon>
        <taxon>Hemiptera</taxon>
        <taxon>Heteroptera</taxon>
        <taxon>Panheteroptera</taxon>
        <taxon>Cimicomorpha</taxon>
        <taxon>Miridae</taxon>
        <taxon>Dicyphina</taxon>
        <taxon>Nesidiocoris</taxon>
    </lineage>
</organism>
<name>A0ABN7BEE0_9HEMI</name>
<gene>
    <name evidence="1" type="ORF">NTJ_15553</name>
</gene>
<evidence type="ECO:0000313" key="1">
    <source>
        <dbReference type="EMBL" id="BET02733.1"/>
    </source>
</evidence>
<reference evidence="1 2" key="1">
    <citation type="submission" date="2023-09" db="EMBL/GenBank/DDBJ databases">
        <title>Nesidiocoris tenuis whole genome shotgun sequence.</title>
        <authorList>
            <person name="Shibata T."/>
            <person name="Shimoda M."/>
            <person name="Kobayashi T."/>
            <person name="Uehara T."/>
        </authorList>
    </citation>
    <scope>NUCLEOTIDE SEQUENCE [LARGE SCALE GENOMIC DNA]</scope>
    <source>
        <strain evidence="1 2">Japan</strain>
    </source>
</reference>